<organism evidence="2 3">
    <name type="scientific">Escherichia coli</name>
    <dbReference type="NCBI Taxonomy" id="562"/>
    <lineage>
        <taxon>Bacteria</taxon>
        <taxon>Pseudomonadati</taxon>
        <taxon>Pseudomonadota</taxon>
        <taxon>Gammaproteobacteria</taxon>
        <taxon>Enterobacterales</taxon>
        <taxon>Enterobacteriaceae</taxon>
        <taxon>Escherichia</taxon>
    </lineage>
</organism>
<sequence>MESKNKLKRGLSTRHIRFMALGSAIGTGLFYGSGRRHQNGRSERVVGLYYRWYRGVYHYACAGGNVGT</sequence>
<feature type="transmembrane region" description="Helical" evidence="1">
    <location>
        <begin position="15"/>
        <end position="34"/>
    </location>
</feature>
<proteinExistence type="predicted"/>
<dbReference type="AlphaFoldDB" id="A0A376L104"/>
<keyword evidence="1" id="KW-0812">Transmembrane</keyword>
<evidence type="ECO:0000256" key="1">
    <source>
        <dbReference type="SAM" id="Phobius"/>
    </source>
</evidence>
<protein>
    <submittedName>
        <fullName evidence="2">Proline-specific permease</fullName>
    </submittedName>
</protein>
<keyword evidence="1" id="KW-1133">Transmembrane helix</keyword>
<evidence type="ECO:0000313" key="2">
    <source>
        <dbReference type="EMBL" id="STE87970.1"/>
    </source>
</evidence>
<dbReference type="EMBL" id="UFZQ01000001">
    <property type="protein sequence ID" value="STE87970.1"/>
    <property type="molecule type" value="Genomic_DNA"/>
</dbReference>
<dbReference type="Proteomes" id="UP000255460">
    <property type="component" value="Unassembled WGS sequence"/>
</dbReference>
<name>A0A376L104_ECOLX</name>
<reference evidence="2 3" key="1">
    <citation type="submission" date="2018-06" db="EMBL/GenBank/DDBJ databases">
        <authorList>
            <consortium name="Pathogen Informatics"/>
            <person name="Doyle S."/>
        </authorList>
    </citation>
    <scope>NUCLEOTIDE SEQUENCE [LARGE SCALE GENOMIC DNA]</scope>
    <source>
        <strain evidence="2 3">NCTC10418</strain>
    </source>
</reference>
<evidence type="ECO:0000313" key="3">
    <source>
        <dbReference type="Proteomes" id="UP000255460"/>
    </source>
</evidence>
<keyword evidence="1" id="KW-0472">Membrane</keyword>
<gene>
    <name evidence="2" type="primary">proY_2</name>
    <name evidence="2" type="ORF">NCTC10418_05661</name>
</gene>
<accession>A0A376L104</accession>